<gene>
    <name evidence="7" type="ORF">FNB15_14650</name>
</gene>
<dbReference type="SMART" id="SM00062">
    <property type="entry name" value="PBPb"/>
    <property type="match status" value="1"/>
</dbReference>
<dbReference type="InterPro" id="IPR018313">
    <property type="entry name" value="SBP_3_CS"/>
</dbReference>
<evidence type="ECO:0000313" key="8">
    <source>
        <dbReference type="Proteomes" id="UP000317496"/>
    </source>
</evidence>
<evidence type="ECO:0000256" key="1">
    <source>
        <dbReference type="ARBA" id="ARBA00004196"/>
    </source>
</evidence>
<dbReference type="OrthoDB" id="6192933at2"/>
<dbReference type="Gene3D" id="3.40.190.10">
    <property type="entry name" value="Periplasmic binding protein-like II"/>
    <property type="match status" value="2"/>
</dbReference>
<dbReference type="PROSITE" id="PS01039">
    <property type="entry name" value="SBP_BACTERIAL_3"/>
    <property type="match status" value="1"/>
</dbReference>
<dbReference type="AlphaFoldDB" id="A0A516H3T6"/>
<evidence type="ECO:0000256" key="3">
    <source>
        <dbReference type="ARBA" id="ARBA00022729"/>
    </source>
</evidence>
<dbReference type="InterPro" id="IPR001638">
    <property type="entry name" value="Solute-binding_3/MltF_N"/>
</dbReference>
<keyword evidence="8" id="KW-1185">Reference proteome</keyword>
<dbReference type="GO" id="GO:0030313">
    <property type="term" value="C:cell envelope"/>
    <property type="evidence" value="ECO:0007669"/>
    <property type="project" value="UniProtKB-SubCell"/>
</dbReference>
<evidence type="ECO:0000313" key="7">
    <source>
        <dbReference type="EMBL" id="QDO98438.1"/>
    </source>
</evidence>
<sequence length="271" mass="28926">MPFSLRPFSRRSVLLAAAIAAAPLASLSTPAHADALDDIMKAKVIRIAVPQDFPPFGSVGTDLKPQGYDIDMAQLIADKMKVKLELVPVTSANRLPYLQTKKVDLVISSLGKNPEREKAIDFTAAYAPFFSGVFAPAKTAVKSAADLKGKTIGVTRGALEDLELTKIAPEGADIKRFEDNNTTMTAFLSGQTELIATGNVVAAAIIARNPPNKPETKFIIKESPCFIGLNKDEPKLLAEVNKIIAAAKTDGSLSKISQKWLGQPLTGDLPS</sequence>
<comment type="subcellular location">
    <subcellularLocation>
        <location evidence="1">Cell envelope</location>
    </subcellularLocation>
</comment>
<keyword evidence="3 5" id="KW-0732">Signal</keyword>
<dbReference type="RefSeq" id="WP_144069419.1">
    <property type="nucleotide sequence ID" value="NZ_CP041636.1"/>
</dbReference>
<dbReference type="InterPro" id="IPR006311">
    <property type="entry name" value="TAT_signal"/>
</dbReference>
<dbReference type="SUPFAM" id="SSF53850">
    <property type="entry name" value="Periplasmic binding protein-like II"/>
    <property type="match status" value="1"/>
</dbReference>
<dbReference type="PANTHER" id="PTHR35936:SF37">
    <property type="entry name" value="AMINO ACID ABC TRANSPORTER SUBSTRATE-BINDING PROTEIN"/>
    <property type="match status" value="1"/>
</dbReference>
<dbReference type="PROSITE" id="PS51318">
    <property type="entry name" value="TAT"/>
    <property type="match status" value="1"/>
</dbReference>
<name>A0A516H3T6_9PROT</name>
<dbReference type="KEGG" id="fer:FNB15_14650"/>
<dbReference type="Proteomes" id="UP000317496">
    <property type="component" value="Chromosome"/>
</dbReference>
<evidence type="ECO:0000256" key="4">
    <source>
        <dbReference type="RuleBase" id="RU003744"/>
    </source>
</evidence>
<reference evidence="7 8" key="1">
    <citation type="submission" date="2019-07" db="EMBL/GenBank/DDBJ databases">
        <title>Genome sequencing for Ferrovibrio sp. K5.</title>
        <authorList>
            <person name="Park S.-J."/>
        </authorList>
    </citation>
    <scope>NUCLEOTIDE SEQUENCE [LARGE SCALE GENOMIC DNA]</scope>
    <source>
        <strain evidence="7 8">K5</strain>
    </source>
</reference>
<feature type="chain" id="PRO_5022162217" evidence="5">
    <location>
        <begin position="34"/>
        <end position="271"/>
    </location>
</feature>
<dbReference type="EMBL" id="CP041636">
    <property type="protein sequence ID" value="QDO98438.1"/>
    <property type="molecule type" value="Genomic_DNA"/>
</dbReference>
<evidence type="ECO:0000256" key="2">
    <source>
        <dbReference type="ARBA" id="ARBA00010333"/>
    </source>
</evidence>
<feature type="signal peptide" evidence="5">
    <location>
        <begin position="1"/>
        <end position="33"/>
    </location>
</feature>
<feature type="domain" description="Solute-binding protein family 3/N-terminal" evidence="6">
    <location>
        <begin position="44"/>
        <end position="264"/>
    </location>
</feature>
<evidence type="ECO:0000259" key="6">
    <source>
        <dbReference type="SMART" id="SM00062"/>
    </source>
</evidence>
<dbReference type="PANTHER" id="PTHR35936">
    <property type="entry name" value="MEMBRANE-BOUND LYTIC MUREIN TRANSGLYCOSYLASE F"/>
    <property type="match status" value="1"/>
</dbReference>
<evidence type="ECO:0000256" key="5">
    <source>
        <dbReference type="SAM" id="SignalP"/>
    </source>
</evidence>
<proteinExistence type="inferred from homology"/>
<accession>A0A516H3T6</accession>
<protein>
    <submittedName>
        <fullName evidence="7">Transporter substrate-binding domain-containing protein</fullName>
    </submittedName>
</protein>
<comment type="similarity">
    <text evidence="2 4">Belongs to the bacterial solute-binding protein 3 family.</text>
</comment>
<dbReference type="CDD" id="cd01072">
    <property type="entry name" value="PBP2_SMa0082_like"/>
    <property type="match status" value="1"/>
</dbReference>
<dbReference type="Pfam" id="PF00497">
    <property type="entry name" value="SBP_bac_3"/>
    <property type="match status" value="1"/>
</dbReference>
<organism evidence="7 8">
    <name type="scientific">Ferrovibrio terrae</name>
    <dbReference type="NCBI Taxonomy" id="2594003"/>
    <lineage>
        <taxon>Bacteria</taxon>
        <taxon>Pseudomonadati</taxon>
        <taxon>Pseudomonadota</taxon>
        <taxon>Alphaproteobacteria</taxon>
        <taxon>Rhodospirillales</taxon>
        <taxon>Rhodospirillaceae</taxon>
        <taxon>Ferrovibrio</taxon>
    </lineage>
</organism>